<reference evidence="4" key="1">
    <citation type="submission" date="2016-06" db="UniProtKB">
        <authorList>
            <consortium name="WormBaseParasite"/>
        </authorList>
    </citation>
    <scope>IDENTIFICATION</scope>
</reference>
<feature type="compositionally biased region" description="Polar residues" evidence="1">
    <location>
        <begin position="34"/>
        <end position="78"/>
    </location>
</feature>
<evidence type="ECO:0000256" key="1">
    <source>
        <dbReference type="SAM" id="MobiDB-lite"/>
    </source>
</evidence>
<dbReference type="Proteomes" id="UP000267606">
    <property type="component" value="Unassembled WGS sequence"/>
</dbReference>
<dbReference type="EMBL" id="UZAJ01016130">
    <property type="protein sequence ID" value="VDO75361.1"/>
    <property type="molecule type" value="Genomic_DNA"/>
</dbReference>
<gene>
    <name evidence="2" type="ORF">OFLC_LOCUS11288</name>
</gene>
<organism evidence="4">
    <name type="scientific">Onchocerca flexuosa</name>
    <dbReference type="NCBI Taxonomy" id="387005"/>
    <lineage>
        <taxon>Eukaryota</taxon>
        <taxon>Metazoa</taxon>
        <taxon>Ecdysozoa</taxon>
        <taxon>Nematoda</taxon>
        <taxon>Chromadorea</taxon>
        <taxon>Rhabditida</taxon>
        <taxon>Spirurina</taxon>
        <taxon>Spiruromorpha</taxon>
        <taxon>Filarioidea</taxon>
        <taxon>Onchocercidae</taxon>
        <taxon>Onchocerca</taxon>
    </lineage>
</organism>
<evidence type="ECO:0000313" key="2">
    <source>
        <dbReference type="EMBL" id="VDO75361.1"/>
    </source>
</evidence>
<evidence type="ECO:0000313" key="3">
    <source>
        <dbReference type="Proteomes" id="UP000267606"/>
    </source>
</evidence>
<keyword evidence="3" id="KW-1185">Reference proteome</keyword>
<name>A0A183HUX9_9BILA</name>
<feature type="region of interest" description="Disordered" evidence="1">
    <location>
        <begin position="1"/>
        <end position="85"/>
    </location>
</feature>
<protein>
    <submittedName>
        <fullName evidence="4">Flocculation protein FLO11-like</fullName>
    </submittedName>
</protein>
<sequence>MERRMESKPILAVKGISAPKVPHLTSPSKKYPSPATTIPKNSPITDESSQPSECLSTKPESGEQSEIVSGQPSEIVSGQQQQQQQSDFITTVTATNVSVTSTLTTTKTTKSSTLPSQSPTVGVVSPMMSHRVIKLPQTSTGMCFLISSINYIQKKKKKN</sequence>
<accession>A0A183HUX9</accession>
<dbReference type="STRING" id="387005.A0A183HUX9"/>
<proteinExistence type="predicted"/>
<dbReference type="AlphaFoldDB" id="A0A183HUX9"/>
<reference evidence="2 3" key="2">
    <citation type="submission" date="2018-11" db="EMBL/GenBank/DDBJ databases">
        <authorList>
            <consortium name="Pathogen Informatics"/>
        </authorList>
    </citation>
    <scope>NUCLEOTIDE SEQUENCE [LARGE SCALE GENOMIC DNA]</scope>
</reference>
<evidence type="ECO:0000313" key="4">
    <source>
        <dbReference type="WBParaSite" id="OFLC_0001129101-mRNA-1"/>
    </source>
</evidence>
<dbReference type="WBParaSite" id="OFLC_0001129101-mRNA-1">
    <property type="protein sequence ID" value="OFLC_0001129101-mRNA-1"/>
    <property type="gene ID" value="OFLC_0001129101"/>
</dbReference>